<evidence type="ECO:0000256" key="1">
    <source>
        <dbReference type="ARBA" id="ARBA00004651"/>
    </source>
</evidence>
<keyword evidence="3" id="KW-1003">Cell membrane</keyword>
<feature type="transmembrane region" description="Helical" evidence="7">
    <location>
        <begin position="20"/>
        <end position="40"/>
    </location>
</feature>
<dbReference type="EMBL" id="PXYI01000002">
    <property type="protein sequence ID" value="PSJ42190.1"/>
    <property type="molecule type" value="Genomic_DNA"/>
</dbReference>
<evidence type="ECO:0000256" key="7">
    <source>
        <dbReference type="SAM" id="Phobius"/>
    </source>
</evidence>
<evidence type="ECO:0000256" key="3">
    <source>
        <dbReference type="ARBA" id="ARBA00022475"/>
    </source>
</evidence>
<feature type="transmembrane region" description="Helical" evidence="7">
    <location>
        <begin position="52"/>
        <end position="70"/>
    </location>
</feature>
<organism evidence="8 9">
    <name type="scientific">Allosphingosinicella deserti</name>
    <dbReference type="NCBI Taxonomy" id="2116704"/>
    <lineage>
        <taxon>Bacteria</taxon>
        <taxon>Pseudomonadati</taxon>
        <taxon>Pseudomonadota</taxon>
        <taxon>Alphaproteobacteria</taxon>
        <taxon>Sphingomonadales</taxon>
        <taxon>Sphingomonadaceae</taxon>
        <taxon>Allosphingosinicella</taxon>
    </lineage>
</organism>
<dbReference type="OrthoDB" id="9806440at2"/>
<keyword evidence="9" id="KW-1185">Reference proteome</keyword>
<dbReference type="PRINTS" id="PR00952">
    <property type="entry name" value="TYPE3IMQPROT"/>
</dbReference>
<sequence>MGPDRALGFLNQMLWSSLWVAGPVLVAILLVGLVISVFQVTTQIQEMTLSYVPKMIVAGFLLIAIGPWMMGRVTQFATTLYLLIPTLAR</sequence>
<keyword evidence="8" id="KW-0969">Cilium</keyword>
<dbReference type="Pfam" id="PF01313">
    <property type="entry name" value="Bac_export_3"/>
    <property type="match status" value="1"/>
</dbReference>
<comment type="similarity">
    <text evidence="2">Belongs to the FliQ/MopD/SpaQ family.</text>
</comment>
<keyword evidence="8" id="KW-0282">Flagellum</keyword>
<keyword evidence="5 7" id="KW-1133">Transmembrane helix</keyword>
<dbReference type="PANTHER" id="PTHR34040">
    <property type="entry name" value="FLAGELLAR BIOSYNTHETIC PROTEIN FLIQ"/>
    <property type="match status" value="1"/>
</dbReference>
<evidence type="ECO:0000313" key="8">
    <source>
        <dbReference type="EMBL" id="PSJ42190.1"/>
    </source>
</evidence>
<comment type="subcellular location">
    <subcellularLocation>
        <location evidence="1">Cell membrane</location>
        <topology evidence="1">Multi-pass membrane protein</topology>
    </subcellularLocation>
</comment>
<proteinExistence type="inferred from homology"/>
<dbReference type="AlphaFoldDB" id="A0A2P7QW62"/>
<name>A0A2P7QW62_9SPHN</name>
<evidence type="ECO:0000256" key="2">
    <source>
        <dbReference type="ARBA" id="ARBA00006156"/>
    </source>
</evidence>
<evidence type="ECO:0000256" key="5">
    <source>
        <dbReference type="ARBA" id="ARBA00022989"/>
    </source>
</evidence>
<dbReference type="GO" id="GO:0009306">
    <property type="term" value="P:protein secretion"/>
    <property type="evidence" value="ECO:0007669"/>
    <property type="project" value="InterPro"/>
</dbReference>
<evidence type="ECO:0000256" key="4">
    <source>
        <dbReference type="ARBA" id="ARBA00022692"/>
    </source>
</evidence>
<dbReference type="Proteomes" id="UP000241167">
    <property type="component" value="Unassembled WGS sequence"/>
</dbReference>
<protein>
    <submittedName>
        <fullName evidence="8">Flagellar biosynthetic protein FliQ</fullName>
    </submittedName>
</protein>
<dbReference type="GO" id="GO:0005886">
    <property type="term" value="C:plasma membrane"/>
    <property type="evidence" value="ECO:0007669"/>
    <property type="project" value="UniProtKB-SubCell"/>
</dbReference>
<dbReference type="PANTHER" id="PTHR34040:SF8">
    <property type="entry name" value="FLAGELLAR BIOSYNTHETIC PROTEIN FLIQ"/>
    <property type="match status" value="1"/>
</dbReference>
<keyword evidence="8" id="KW-0966">Cell projection</keyword>
<evidence type="ECO:0000256" key="6">
    <source>
        <dbReference type="ARBA" id="ARBA00023136"/>
    </source>
</evidence>
<accession>A0A2P7QW62</accession>
<gene>
    <name evidence="8" type="ORF">C7I55_08120</name>
</gene>
<evidence type="ECO:0000313" key="9">
    <source>
        <dbReference type="Proteomes" id="UP000241167"/>
    </source>
</evidence>
<keyword evidence="4 7" id="KW-0812">Transmembrane</keyword>
<reference evidence="8 9" key="1">
    <citation type="submission" date="2018-03" db="EMBL/GenBank/DDBJ databases">
        <title>The draft genome of Sphingosinicella sp. GL-C-18.</title>
        <authorList>
            <person name="Liu L."/>
            <person name="Li L."/>
            <person name="Liang L."/>
            <person name="Zhang X."/>
            <person name="Wang T."/>
        </authorList>
    </citation>
    <scope>NUCLEOTIDE SEQUENCE [LARGE SCALE GENOMIC DNA]</scope>
    <source>
        <strain evidence="8 9">GL-C-18</strain>
    </source>
</reference>
<comment type="caution">
    <text evidence="8">The sequence shown here is derived from an EMBL/GenBank/DDBJ whole genome shotgun (WGS) entry which is preliminary data.</text>
</comment>
<keyword evidence="6 7" id="KW-0472">Membrane</keyword>
<dbReference type="PIRSF" id="PIRSF004669">
    <property type="entry name" value="FliQ"/>
    <property type="match status" value="1"/>
</dbReference>
<dbReference type="InterPro" id="IPR002191">
    <property type="entry name" value="Bac_export_3"/>
</dbReference>